<feature type="transmembrane region" description="Helical" evidence="1">
    <location>
        <begin position="470"/>
        <end position="488"/>
    </location>
</feature>
<protein>
    <recommendedName>
        <fullName evidence="4">Tetratricopeptide repeat protein</fullName>
    </recommendedName>
</protein>
<feature type="transmembrane region" description="Helical" evidence="1">
    <location>
        <begin position="224"/>
        <end position="243"/>
    </location>
</feature>
<feature type="transmembrane region" description="Helical" evidence="1">
    <location>
        <begin position="610"/>
        <end position="629"/>
    </location>
</feature>
<dbReference type="InterPro" id="IPR011990">
    <property type="entry name" value="TPR-like_helical_dom_sf"/>
</dbReference>
<gene>
    <name evidence="2" type="ORF">GETHOR_15740</name>
</gene>
<evidence type="ECO:0000313" key="3">
    <source>
        <dbReference type="Proteomes" id="UP001242010"/>
    </source>
</evidence>
<feature type="transmembrane region" description="Helical" evidence="1">
    <location>
        <begin position="179"/>
        <end position="203"/>
    </location>
</feature>
<evidence type="ECO:0000313" key="2">
    <source>
        <dbReference type="EMBL" id="BDU69473.1"/>
    </source>
</evidence>
<keyword evidence="3" id="KW-1185">Reference proteome</keyword>
<evidence type="ECO:0008006" key="4">
    <source>
        <dbReference type="Google" id="ProtNLM"/>
    </source>
</evidence>
<dbReference type="Proteomes" id="UP001242010">
    <property type="component" value="Chromosome"/>
</dbReference>
<keyword evidence="1" id="KW-0812">Transmembrane</keyword>
<dbReference type="Gene3D" id="1.25.40.10">
    <property type="entry name" value="Tetratricopeptide repeat domain"/>
    <property type="match status" value="1"/>
</dbReference>
<evidence type="ECO:0000256" key="1">
    <source>
        <dbReference type="SAM" id="Phobius"/>
    </source>
</evidence>
<feature type="transmembrane region" description="Helical" evidence="1">
    <location>
        <begin position="249"/>
        <end position="265"/>
    </location>
</feature>
<keyword evidence="1" id="KW-0472">Membrane</keyword>
<accession>A0ABN6UZ53</accession>
<feature type="transmembrane region" description="Helical" evidence="1">
    <location>
        <begin position="581"/>
        <end position="598"/>
    </location>
</feature>
<organism evidence="2 3">
    <name type="scientific">Geothrix oryzae</name>
    <dbReference type="NCBI Taxonomy" id="2927975"/>
    <lineage>
        <taxon>Bacteria</taxon>
        <taxon>Pseudomonadati</taxon>
        <taxon>Acidobacteriota</taxon>
        <taxon>Holophagae</taxon>
        <taxon>Holophagales</taxon>
        <taxon>Holophagaceae</taxon>
        <taxon>Geothrix</taxon>
    </lineage>
</organism>
<dbReference type="EMBL" id="AP027079">
    <property type="protein sequence ID" value="BDU69473.1"/>
    <property type="molecule type" value="Genomic_DNA"/>
</dbReference>
<name>A0ABN6UZ53_9BACT</name>
<dbReference type="SUPFAM" id="SSF48452">
    <property type="entry name" value="TPR-like"/>
    <property type="match status" value="1"/>
</dbReference>
<dbReference type="Pfam" id="PF13432">
    <property type="entry name" value="TPR_16"/>
    <property type="match status" value="1"/>
</dbReference>
<reference evidence="3" key="1">
    <citation type="journal article" date="2023" name="Int. J. Syst. Evol. Microbiol.">
        <title>Mesoterricola silvestris gen. nov., sp. nov., Mesoterricola sediminis sp. nov., Geothrix oryzae sp. nov., Geothrix edaphica sp. nov., Geothrix rubra sp. nov., and Geothrix limicola sp. nov., six novel members of Acidobacteriota isolated from soils.</title>
        <authorList>
            <person name="Itoh H."/>
            <person name="Sugisawa Y."/>
            <person name="Mise K."/>
            <person name="Xu Z."/>
            <person name="Kuniyasu M."/>
            <person name="Ushijima N."/>
            <person name="Kawano K."/>
            <person name="Kobayashi E."/>
            <person name="Shiratori Y."/>
            <person name="Masuda Y."/>
            <person name="Senoo K."/>
        </authorList>
    </citation>
    <scope>NUCLEOTIDE SEQUENCE [LARGE SCALE GENOMIC DNA]</scope>
    <source>
        <strain evidence="3">Red222</strain>
    </source>
</reference>
<keyword evidence="1" id="KW-1133">Transmembrane helix</keyword>
<proteinExistence type="predicted"/>
<sequence length="636" mass="69681">MSFGSLSMGIRQVLRTAALVGLMGQVGMSGAPLREAPKAPAAPAPVTEAHPGPAPETLPAIALSHRATHLFAALSKGDPEAVRAAQVEVEALRRTYSTLDVTPLIEATAFWARGQGMAGRAALGLEGLQAVERWAPDHPSLLGTRVSLMRQEGVRGWFWSFPDVLRLTLLRVEHPAHRWLWMVQHLGMLRLAATLLLWGWALTMGLRYRNAFRHLWEEPLRRKGLAPVPVALIGAGILAGPVLLGLDPLVAAMLWLFLLGPFLIASEVKVTAFLLLLQLIHPVLAAMEPWSAREPEPSLLTLQLQPQVRPVPAATLRLLPPTDQAFLQGWEQLQNQRWKEAEASFQDLVGRHPEQGEVLNNLAVAKFQMGDVAGAEKTFEAALQAGPRMEILLNQSILAFNRLDTGLGASKRDEAQAVAPEAYTRLIALNDAQKDVRTYPMPLPDTPQRVSALVEAAGGLKAEGVPLTEPAFLVALLLPLLGLAAFLVRVRASLRMAHPTQCIRCGEPFHTTDSPDPEVCPKCHHLFVLRDGLHTENRKKKLDEVADHQQTTRWIHKSLIVLLPGCDLAFLGETREGLMEFIPFCLAVGMILATGRSVRYPGEILADPTSTWLAIGALLVGLLYVRSWLKLILRRA</sequence>